<dbReference type="PROSITE" id="PS51257">
    <property type="entry name" value="PROKAR_LIPOPROTEIN"/>
    <property type="match status" value="1"/>
</dbReference>
<dbReference type="InterPro" id="IPR029045">
    <property type="entry name" value="ClpP/crotonase-like_dom_sf"/>
</dbReference>
<dbReference type="PANTHER" id="PTHR32060">
    <property type="entry name" value="TAIL-SPECIFIC PROTEASE"/>
    <property type="match status" value="1"/>
</dbReference>
<evidence type="ECO:0000313" key="2">
    <source>
        <dbReference type="EMBL" id="MBC5617552.1"/>
    </source>
</evidence>
<dbReference type="CDD" id="cd07562">
    <property type="entry name" value="Peptidase_S41_TRI"/>
    <property type="match status" value="1"/>
</dbReference>
<dbReference type="Gene3D" id="3.90.226.10">
    <property type="entry name" value="2-enoyl-CoA Hydratase, Chain A, domain 1"/>
    <property type="match status" value="1"/>
</dbReference>
<dbReference type="EMBL" id="JACOOK010000006">
    <property type="protein sequence ID" value="MBC5617552.1"/>
    <property type="molecule type" value="Genomic_DNA"/>
</dbReference>
<dbReference type="SUPFAM" id="SSF52096">
    <property type="entry name" value="ClpP/crotonase"/>
    <property type="match status" value="1"/>
</dbReference>
<dbReference type="Pfam" id="PF03572">
    <property type="entry name" value="Peptidase_S41"/>
    <property type="match status" value="1"/>
</dbReference>
<proteinExistence type="predicted"/>
<accession>A0ABR7CPE9</accession>
<dbReference type="RefSeq" id="WP_186965912.1">
    <property type="nucleotide sequence ID" value="NZ_JACOOK010000006.1"/>
</dbReference>
<feature type="domain" description="Tail specific protease" evidence="1">
    <location>
        <begin position="308"/>
        <end position="513"/>
    </location>
</feature>
<sequence>MKRIVIFLLILFLFSSCTQYRKYENLEVLCKVWGFVKYHHPAFADPTTDADTELFELLPLVVDAGELERNRILSEWITGLGEFKENKARYDSFENNPHCRMLADLNWIDDSKVLGRELSDKLKSLRYADRTDNRYLQYGEARLDNPNEVKYDVKSPDIQLRLLALFRYWNLVEYFFPYKDLTDKKWDDVITEYLPKFINAETAEDYQYAVNELFTETCDSHAFSDKGFIFGSRSIPVETQIIEDKLIVTSSDKYASLGSSGLLPGDEILTINGQSIAAVKTKVEKYVSSSTEAHRLNSLSFCALLSDDKTVNVRLRRDGAIRDIVCSTVSIFDIYPLRFKQNDYYRNLGDSIAYLYLGSFENDPGIRESLDKTKGVIIDLRTYPTHEEHPLFWSYFLPTKTHVTTITFPMKSLPGYFEAREEYWGENNGTKRYAGKIVVLVNERTQSAAEYDAMILQSIPGTVVIGSGTSGADGNVIPVHLPGIFSYLTGLGIYYPDGTPTQRIGVRIDEKVRPTIQGIKEGRDEVLERAIEIIRENK</sequence>
<dbReference type="SMART" id="SM00245">
    <property type="entry name" value="TSPc"/>
    <property type="match status" value="1"/>
</dbReference>
<dbReference type="Gene3D" id="2.30.42.10">
    <property type="match status" value="1"/>
</dbReference>
<dbReference type="PANTHER" id="PTHR32060:SF30">
    <property type="entry name" value="CARBOXY-TERMINAL PROCESSING PROTEASE CTPA"/>
    <property type="match status" value="1"/>
</dbReference>
<dbReference type="InterPro" id="IPR036034">
    <property type="entry name" value="PDZ_sf"/>
</dbReference>
<protein>
    <recommendedName>
        <fullName evidence="1">Tail specific protease domain-containing protein</fullName>
    </recommendedName>
</protein>
<evidence type="ECO:0000259" key="1">
    <source>
        <dbReference type="SMART" id="SM00245"/>
    </source>
</evidence>
<evidence type="ECO:0000313" key="3">
    <source>
        <dbReference type="Proteomes" id="UP000636891"/>
    </source>
</evidence>
<organism evidence="2 3">
    <name type="scientific">Alistipes hominis</name>
    <dbReference type="NCBI Taxonomy" id="2763015"/>
    <lineage>
        <taxon>Bacteria</taxon>
        <taxon>Pseudomonadati</taxon>
        <taxon>Bacteroidota</taxon>
        <taxon>Bacteroidia</taxon>
        <taxon>Bacteroidales</taxon>
        <taxon>Rikenellaceae</taxon>
        <taxon>Alistipes</taxon>
    </lineage>
</organism>
<comment type="caution">
    <text evidence="2">The sequence shown here is derived from an EMBL/GenBank/DDBJ whole genome shotgun (WGS) entry which is preliminary data.</text>
</comment>
<dbReference type="InterPro" id="IPR005151">
    <property type="entry name" value="Tail-specific_protease"/>
</dbReference>
<dbReference type="Gene3D" id="3.30.750.44">
    <property type="match status" value="1"/>
</dbReference>
<dbReference type="Proteomes" id="UP000636891">
    <property type="component" value="Unassembled WGS sequence"/>
</dbReference>
<reference evidence="2 3" key="1">
    <citation type="submission" date="2020-08" db="EMBL/GenBank/DDBJ databases">
        <title>Genome public.</title>
        <authorList>
            <person name="Liu C."/>
            <person name="Sun Q."/>
        </authorList>
    </citation>
    <scope>NUCLEOTIDE SEQUENCE [LARGE SCALE GENOMIC DNA]</scope>
    <source>
        <strain evidence="2 3">New-7</strain>
    </source>
</reference>
<keyword evidence="3" id="KW-1185">Reference proteome</keyword>
<name>A0ABR7CPE9_9BACT</name>
<gene>
    <name evidence="2" type="ORF">H8S08_11090</name>
</gene>